<dbReference type="Proteomes" id="UP000594621">
    <property type="component" value="Chromosome"/>
</dbReference>
<sequence length="252" mass="28077">MAMNTTKPAIKQLPRAMLIDMDDTILSAYGRPEIAWNTIANEFAAELAPLPPELVATEVLAFARNFWAHADASWRMKLGEARHITVKGGFAALAAAGHRALPDDLAIRLADRFTTYREEEMFVFPGAHEAIDKFKALGIKLALVTNGAADMQRAKVQRFDLAHRFDHIQIEGEHGFGKPEERAYLHAMDALGVTAKDTWMIGDNLEWEVVTPQRLGIYAIWIDVHGEGLPEGSTIKPDRIIRSLTELVPDRV</sequence>
<dbReference type="KEGG" id="bcou:IC761_26870"/>
<dbReference type="InterPro" id="IPR023214">
    <property type="entry name" value="HAD_sf"/>
</dbReference>
<evidence type="ECO:0000313" key="4">
    <source>
        <dbReference type="EMBL" id="QPF90103.1"/>
    </source>
</evidence>
<dbReference type="EMBL" id="CP061379">
    <property type="protein sequence ID" value="QPF90103.1"/>
    <property type="molecule type" value="Genomic_DNA"/>
</dbReference>
<evidence type="ECO:0000256" key="2">
    <source>
        <dbReference type="ARBA" id="ARBA00022801"/>
    </source>
</evidence>
<reference evidence="4 5" key="1">
    <citation type="submission" date="2020-09" db="EMBL/GenBank/DDBJ databases">
        <title>Complete genomes of bradyrhizobia occurring on native shrubby legumes in Australia.</title>
        <authorList>
            <person name="Lafay B."/>
        </authorList>
    </citation>
    <scope>NUCLEOTIDE SEQUENCE [LARGE SCALE GENOMIC DNA]</scope>
    <source>
        <strain evidence="4 5">BDV5040</strain>
    </source>
</reference>
<evidence type="ECO:0000313" key="5">
    <source>
        <dbReference type="Proteomes" id="UP000594621"/>
    </source>
</evidence>
<comment type="cofactor">
    <cofactor evidence="1">
        <name>Mg(2+)</name>
        <dbReference type="ChEBI" id="CHEBI:18420"/>
    </cofactor>
</comment>
<accession>A0A7S9GY43</accession>
<name>A0A7S9GY43_9BRAD</name>
<dbReference type="PANTHER" id="PTHR46470">
    <property type="entry name" value="N-ACYLNEURAMINATE-9-PHOSPHATASE"/>
    <property type="match status" value="1"/>
</dbReference>
<dbReference type="AlphaFoldDB" id="A0A7S9GY43"/>
<evidence type="ECO:0000256" key="3">
    <source>
        <dbReference type="ARBA" id="ARBA00022842"/>
    </source>
</evidence>
<dbReference type="SFLD" id="SFLDS00003">
    <property type="entry name" value="Haloacid_Dehalogenase"/>
    <property type="match status" value="1"/>
</dbReference>
<dbReference type="SFLD" id="SFLDG01129">
    <property type="entry name" value="C1.5:_HAD__Beta-PGM__Phosphata"/>
    <property type="match status" value="1"/>
</dbReference>
<evidence type="ECO:0000256" key="1">
    <source>
        <dbReference type="ARBA" id="ARBA00001946"/>
    </source>
</evidence>
<keyword evidence="5" id="KW-1185">Reference proteome</keyword>
<protein>
    <submittedName>
        <fullName evidence="4">HAD family hydrolase</fullName>
    </submittedName>
</protein>
<dbReference type="Gene3D" id="3.40.50.1000">
    <property type="entry name" value="HAD superfamily/HAD-like"/>
    <property type="match status" value="1"/>
</dbReference>
<dbReference type="InterPro" id="IPR051400">
    <property type="entry name" value="HAD-like_hydrolase"/>
</dbReference>
<dbReference type="PANTHER" id="PTHR46470:SF4">
    <property type="entry name" value="5-AMINO-6-(5-PHOSPHO-D-RIBITYLAMINO)URACIL PHOSPHATASE YIGB"/>
    <property type="match status" value="1"/>
</dbReference>
<proteinExistence type="predicted"/>
<dbReference type="PRINTS" id="PR00413">
    <property type="entry name" value="HADHALOGNASE"/>
</dbReference>
<keyword evidence="2 4" id="KW-0378">Hydrolase</keyword>
<organism evidence="4 5">
    <name type="scientific">Bradyrhizobium commune</name>
    <dbReference type="NCBI Taxonomy" id="83627"/>
    <lineage>
        <taxon>Bacteria</taxon>
        <taxon>Pseudomonadati</taxon>
        <taxon>Pseudomonadota</taxon>
        <taxon>Alphaproteobacteria</taxon>
        <taxon>Hyphomicrobiales</taxon>
        <taxon>Nitrobacteraceae</taxon>
        <taxon>Bradyrhizobium</taxon>
    </lineage>
</organism>
<dbReference type="NCBIfam" id="TIGR01549">
    <property type="entry name" value="HAD-SF-IA-v1"/>
    <property type="match status" value="1"/>
</dbReference>
<dbReference type="Gene3D" id="1.20.120.710">
    <property type="entry name" value="Haloacid dehalogenase hydrolase-like domain"/>
    <property type="match status" value="1"/>
</dbReference>
<gene>
    <name evidence="4" type="ORF">IC761_26870</name>
</gene>
<dbReference type="InterPro" id="IPR006439">
    <property type="entry name" value="HAD-SF_hydro_IA"/>
</dbReference>
<dbReference type="GO" id="GO:0016787">
    <property type="term" value="F:hydrolase activity"/>
    <property type="evidence" value="ECO:0007669"/>
    <property type="project" value="UniProtKB-KW"/>
</dbReference>
<keyword evidence="3" id="KW-0460">Magnesium</keyword>
<dbReference type="SUPFAM" id="SSF56784">
    <property type="entry name" value="HAD-like"/>
    <property type="match status" value="1"/>
</dbReference>
<dbReference type="InterPro" id="IPR036412">
    <property type="entry name" value="HAD-like_sf"/>
</dbReference>
<dbReference type="Pfam" id="PF00702">
    <property type="entry name" value="Hydrolase"/>
    <property type="match status" value="1"/>
</dbReference>
<dbReference type="GO" id="GO:0009231">
    <property type="term" value="P:riboflavin biosynthetic process"/>
    <property type="evidence" value="ECO:0007669"/>
    <property type="project" value="TreeGrafter"/>
</dbReference>